<feature type="compositionally biased region" description="Basic residues" evidence="1">
    <location>
        <begin position="248"/>
        <end position="258"/>
    </location>
</feature>
<dbReference type="Proteomes" id="UP001430356">
    <property type="component" value="Unassembled WGS sequence"/>
</dbReference>
<keyword evidence="3" id="KW-1185">Reference proteome</keyword>
<feature type="compositionally biased region" description="Low complexity" evidence="1">
    <location>
        <begin position="67"/>
        <end position="84"/>
    </location>
</feature>
<feature type="compositionally biased region" description="Low complexity" evidence="1">
    <location>
        <begin position="396"/>
        <end position="425"/>
    </location>
</feature>
<name>A0AAW0F7L4_9TRYP</name>
<feature type="region of interest" description="Disordered" evidence="1">
    <location>
        <begin position="384"/>
        <end position="425"/>
    </location>
</feature>
<feature type="region of interest" description="Disordered" evidence="1">
    <location>
        <begin position="443"/>
        <end position="462"/>
    </location>
</feature>
<gene>
    <name evidence="2" type="ORF">NESM_000234800</name>
</gene>
<feature type="compositionally biased region" description="Polar residues" evidence="1">
    <location>
        <begin position="41"/>
        <end position="50"/>
    </location>
</feature>
<protein>
    <submittedName>
        <fullName evidence="2">Uncharacterized protein</fullName>
    </submittedName>
</protein>
<comment type="caution">
    <text evidence="2">The sequence shown here is derived from an EMBL/GenBank/DDBJ whole genome shotgun (WGS) entry which is preliminary data.</text>
</comment>
<accession>A0AAW0F7L4</accession>
<proteinExistence type="predicted"/>
<feature type="compositionally biased region" description="Polar residues" evidence="1">
    <location>
        <begin position="284"/>
        <end position="293"/>
    </location>
</feature>
<dbReference type="EMBL" id="JAECZO010000019">
    <property type="protein sequence ID" value="KAK7201697.1"/>
    <property type="molecule type" value="Genomic_DNA"/>
</dbReference>
<dbReference type="AlphaFoldDB" id="A0AAW0F7L4"/>
<evidence type="ECO:0000313" key="3">
    <source>
        <dbReference type="Proteomes" id="UP001430356"/>
    </source>
</evidence>
<feature type="region of interest" description="Disordered" evidence="1">
    <location>
        <begin position="242"/>
        <end position="369"/>
    </location>
</feature>
<feature type="compositionally biased region" description="Low complexity" evidence="1">
    <location>
        <begin position="303"/>
        <end position="329"/>
    </location>
</feature>
<feature type="region of interest" description="Disordered" evidence="1">
    <location>
        <begin position="1"/>
        <end position="124"/>
    </location>
</feature>
<evidence type="ECO:0000256" key="1">
    <source>
        <dbReference type="SAM" id="MobiDB-lite"/>
    </source>
</evidence>
<sequence>MEQRGQLHSSLRFARQWTRTSTADGGTGASPLHYPSRHTESLSPPSTSRVAITHTPDTAGRRRPLESSFTSASPSPARPSDPSAHISRGASRAEVVGPPLLSSAAQPAVPSPRTPLPTTSSQDEGRLFWRRQAQRLEASCAAMQEELNAVYRLARMGDVRAVEEGEETYGGRVTRPPARPIDVDYDAVVDERNKARLELAREREKNFLLRHRLRETEAELRRVQRARSGGDGVQRFSHQHAVPTGMHGSHHSRHRHRSCSPLRASAEVTHRVPPSPTSPHHRSNTVARAVSSSWDRREPSVPPSSRRAWGSSSQTRSSTASASASSSRSCRGDYRGTDTAVASVALPRSLGAPRPLRRPSHRSPPDADAAAAHHLLSTLMHRRVGSSPAAQRHRGASTADRSASSSTSSLSSSTSASAPAQSPPRRLFHSDLFDVASPSVHVRRLLSPTPPQRASDDEDGADVAVVRAGRVAPPPTLAEVLATTRHHAGSAHGGAPPWRPCSLDTPP</sequence>
<organism evidence="2 3">
    <name type="scientific">Novymonas esmeraldas</name>
    <dbReference type="NCBI Taxonomy" id="1808958"/>
    <lineage>
        <taxon>Eukaryota</taxon>
        <taxon>Discoba</taxon>
        <taxon>Euglenozoa</taxon>
        <taxon>Kinetoplastea</taxon>
        <taxon>Metakinetoplastina</taxon>
        <taxon>Trypanosomatida</taxon>
        <taxon>Trypanosomatidae</taxon>
        <taxon>Novymonas</taxon>
    </lineage>
</organism>
<feature type="region of interest" description="Disordered" evidence="1">
    <location>
        <begin position="485"/>
        <end position="507"/>
    </location>
</feature>
<reference evidence="2 3" key="1">
    <citation type="journal article" date="2021" name="MBio">
        <title>A New Model Trypanosomatid, Novymonas esmeraldas: Genomic Perception of Its 'Candidatus Pandoraea novymonadis' Endosymbiont.</title>
        <authorList>
            <person name="Zakharova A."/>
            <person name="Saura A."/>
            <person name="Butenko A."/>
            <person name="Podesvova L."/>
            <person name="Warmusova S."/>
            <person name="Kostygov A.Y."/>
            <person name="Nenarokova A."/>
            <person name="Lukes J."/>
            <person name="Opperdoes F.R."/>
            <person name="Yurchenko V."/>
        </authorList>
    </citation>
    <scope>NUCLEOTIDE SEQUENCE [LARGE SCALE GENOMIC DNA]</scope>
    <source>
        <strain evidence="2 3">E262AT.01</strain>
    </source>
</reference>
<evidence type="ECO:0000313" key="2">
    <source>
        <dbReference type="EMBL" id="KAK7201697.1"/>
    </source>
</evidence>